<sequence length="394" mass="44207">MKKFKFLLVSGMIFACASLFGIGAYAANGDVIGKVYSTDILAKIDGHNAPSYNIGGKTAVVIEELADVESMRTYAVYAKYDDSARTLNVRMESSKNFWSEAYDEIKRGKVGKILGDVYETDIEVYINGYEIDGMNIGGKTAVAIEDLGKIGGVNENFGYSKYRCTAKWDAENKIIALDFIDPGLNFSVFDYGANLVYTASDNVISAKFDRMNYITSGFYSTPAYSDEFKKETNVLKPLYFDNGKEKTEIGFMYIFNDDYIPYEVVERYFITKPEILKELTYALWDGKTPTADEAFKALDDKENYETLDKLETEDFYFVTVKVLKPVDEYQDIVYVAVKKTGGYSNVYSGSTIYDKTTVEKVGENIVRVGLSPYAGPSGANKLNCDFDLNSYTIR</sequence>
<comment type="caution">
    <text evidence="2">The sequence shown here is derived from an EMBL/GenBank/DDBJ whole genome shotgun (WGS) entry which is preliminary data.</text>
</comment>
<name>A0A926F997_9FIRM</name>
<feature type="signal peptide" evidence="1">
    <location>
        <begin position="1"/>
        <end position="26"/>
    </location>
</feature>
<feature type="chain" id="PRO_5036950290" evidence="1">
    <location>
        <begin position="27"/>
        <end position="394"/>
    </location>
</feature>
<evidence type="ECO:0000256" key="1">
    <source>
        <dbReference type="SAM" id="SignalP"/>
    </source>
</evidence>
<gene>
    <name evidence="2" type="ORF">H8706_05385</name>
</gene>
<dbReference type="RefSeq" id="WP_262431794.1">
    <property type="nucleotide sequence ID" value="NZ_JACRTE010000004.1"/>
</dbReference>
<protein>
    <submittedName>
        <fullName evidence="2">Uncharacterized protein</fullName>
    </submittedName>
</protein>
<reference evidence="2" key="1">
    <citation type="submission" date="2020-08" db="EMBL/GenBank/DDBJ databases">
        <title>Genome public.</title>
        <authorList>
            <person name="Liu C."/>
            <person name="Sun Q."/>
        </authorList>
    </citation>
    <scope>NUCLEOTIDE SEQUENCE</scope>
    <source>
        <strain evidence="2">NSJ-50</strain>
    </source>
</reference>
<keyword evidence="3" id="KW-1185">Reference proteome</keyword>
<dbReference type="Proteomes" id="UP000647416">
    <property type="component" value="Unassembled WGS sequence"/>
</dbReference>
<organism evidence="2 3">
    <name type="scientific">Qingrenia yutianensis</name>
    <dbReference type="NCBI Taxonomy" id="2763676"/>
    <lineage>
        <taxon>Bacteria</taxon>
        <taxon>Bacillati</taxon>
        <taxon>Bacillota</taxon>
        <taxon>Clostridia</taxon>
        <taxon>Eubacteriales</taxon>
        <taxon>Oscillospiraceae</taxon>
        <taxon>Qingrenia</taxon>
    </lineage>
</organism>
<evidence type="ECO:0000313" key="3">
    <source>
        <dbReference type="Proteomes" id="UP000647416"/>
    </source>
</evidence>
<evidence type="ECO:0000313" key="2">
    <source>
        <dbReference type="EMBL" id="MBC8596300.1"/>
    </source>
</evidence>
<accession>A0A926F997</accession>
<dbReference type="EMBL" id="JACRTE010000004">
    <property type="protein sequence ID" value="MBC8596300.1"/>
    <property type="molecule type" value="Genomic_DNA"/>
</dbReference>
<keyword evidence="1" id="KW-0732">Signal</keyword>
<dbReference type="PROSITE" id="PS51257">
    <property type="entry name" value="PROKAR_LIPOPROTEIN"/>
    <property type="match status" value="1"/>
</dbReference>
<proteinExistence type="predicted"/>
<dbReference type="AlphaFoldDB" id="A0A926F997"/>